<reference evidence="3" key="1">
    <citation type="submission" date="2023-11" db="EMBL/GenBank/DDBJ databases">
        <authorList>
            <person name="De Vega J J."/>
            <person name="De Vega J J."/>
        </authorList>
    </citation>
    <scope>NUCLEOTIDE SEQUENCE</scope>
</reference>
<dbReference type="EMBL" id="CAVNYO010000023">
    <property type="protein sequence ID" value="CAK5262694.1"/>
    <property type="molecule type" value="Genomic_DNA"/>
</dbReference>
<evidence type="ECO:0000256" key="1">
    <source>
        <dbReference type="SAM" id="MobiDB-lite"/>
    </source>
</evidence>
<gene>
    <name evidence="2" type="ORF">MYCIT1_LOCUS1621</name>
    <name evidence="3" type="ORF">MYCIT1_LOCUS23532</name>
</gene>
<feature type="compositionally biased region" description="Polar residues" evidence="1">
    <location>
        <begin position="1"/>
        <end position="45"/>
    </location>
</feature>
<dbReference type="AlphaFoldDB" id="A0AAD2HGX9"/>
<protein>
    <submittedName>
        <fullName evidence="3">Uncharacterized protein</fullName>
    </submittedName>
</protein>
<accession>A0AAD2HGX9</accession>
<comment type="caution">
    <text evidence="3">The sequence shown here is derived from an EMBL/GenBank/DDBJ whole genome shotgun (WGS) entry which is preliminary data.</text>
</comment>
<feature type="region of interest" description="Disordered" evidence="1">
    <location>
        <begin position="1"/>
        <end position="90"/>
    </location>
</feature>
<keyword evidence="4" id="KW-1185">Reference proteome</keyword>
<evidence type="ECO:0000313" key="4">
    <source>
        <dbReference type="Proteomes" id="UP001295794"/>
    </source>
</evidence>
<evidence type="ECO:0000313" key="3">
    <source>
        <dbReference type="EMBL" id="CAK5275632.1"/>
    </source>
</evidence>
<sequence length="111" mass="11664">MATGTTSSNPLFSSTSLGNVGSVPSTPVQGHSSRTAGSEFNSQPVGSPTSTLSGLGDSTSRPIFRSSFVQSMQAPGTPLRPQNKIIRSDPSLLTAFDPADRELYDLWAPKH</sequence>
<dbReference type="Proteomes" id="UP001295794">
    <property type="component" value="Unassembled WGS sequence"/>
</dbReference>
<feature type="compositionally biased region" description="Low complexity" evidence="1">
    <location>
        <begin position="46"/>
        <end position="60"/>
    </location>
</feature>
<evidence type="ECO:0000313" key="2">
    <source>
        <dbReference type="EMBL" id="CAK5262694.1"/>
    </source>
</evidence>
<proteinExistence type="predicted"/>
<organism evidence="3 4">
    <name type="scientific">Mycena citricolor</name>
    <dbReference type="NCBI Taxonomy" id="2018698"/>
    <lineage>
        <taxon>Eukaryota</taxon>
        <taxon>Fungi</taxon>
        <taxon>Dikarya</taxon>
        <taxon>Basidiomycota</taxon>
        <taxon>Agaricomycotina</taxon>
        <taxon>Agaricomycetes</taxon>
        <taxon>Agaricomycetidae</taxon>
        <taxon>Agaricales</taxon>
        <taxon>Marasmiineae</taxon>
        <taxon>Mycenaceae</taxon>
        <taxon>Mycena</taxon>
    </lineage>
</organism>
<dbReference type="EMBL" id="CAVNYO010000405">
    <property type="protein sequence ID" value="CAK5275632.1"/>
    <property type="molecule type" value="Genomic_DNA"/>
</dbReference>
<name>A0AAD2HGX9_9AGAR</name>